<evidence type="ECO:0000313" key="1">
    <source>
        <dbReference type="EMBL" id="VAW44884.1"/>
    </source>
</evidence>
<reference evidence="1" key="1">
    <citation type="submission" date="2018-06" db="EMBL/GenBank/DDBJ databases">
        <authorList>
            <person name="Zhirakovskaya E."/>
        </authorList>
    </citation>
    <scope>NUCLEOTIDE SEQUENCE</scope>
</reference>
<sequence>MVVILLAKNRNFSRDFDELPLLTRGARQGSTLVGMLRSHSFLLSDYY</sequence>
<proteinExistence type="predicted"/>
<protein>
    <submittedName>
        <fullName evidence="1">Uncharacterized protein</fullName>
    </submittedName>
</protein>
<accession>A0A3B0WMR0</accession>
<name>A0A3B0WMR0_9ZZZZ</name>
<organism evidence="1">
    <name type="scientific">hydrothermal vent metagenome</name>
    <dbReference type="NCBI Taxonomy" id="652676"/>
    <lineage>
        <taxon>unclassified sequences</taxon>
        <taxon>metagenomes</taxon>
        <taxon>ecological metagenomes</taxon>
    </lineage>
</organism>
<gene>
    <name evidence="1" type="ORF">MNBD_GAMMA02-263</name>
</gene>
<dbReference type="EMBL" id="UOFA01000143">
    <property type="protein sequence ID" value="VAW44884.1"/>
    <property type="molecule type" value="Genomic_DNA"/>
</dbReference>
<dbReference type="AlphaFoldDB" id="A0A3B0WMR0"/>